<dbReference type="HAMAP" id="MF_01548">
    <property type="entry name" value="UPF0354"/>
    <property type="match status" value="1"/>
</dbReference>
<reference evidence="3" key="1">
    <citation type="submission" date="2015-08" db="EMBL/GenBank/DDBJ databases">
        <title>Genome sequencing project for genomic taxonomy and phylogenomics of Bacillus-like bacteria.</title>
        <authorList>
            <person name="Liu B."/>
            <person name="Wang J."/>
            <person name="Zhu Y."/>
            <person name="Liu G."/>
            <person name="Chen Q."/>
            <person name="Chen Z."/>
            <person name="Lan J."/>
            <person name="Che J."/>
            <person name="Ge C."/>
            <person name="Shi H."/>
            <person name="Pan Z."/>
            <person name="Liu X."/>
        </authorList>
    </citation>
    <scope>NUCLEOTIDE SEQUENCE [LARGE SCALE GENOMIC DNA]</scope>
    <source>
        <strain evidence="3">FJAT-4402</strain>
    </source>
</reference>
<comment type="similarity">
    <text evidence="1">Belongs to the UPF0354 family.</text>
</comment>
<dbReference type="PATRIC" id="fig|1441095.3.peg.2392"/>
<dbReference type="RefSeq" id="WP_053603829.1">
    <property type="nucleotide sequence ID" value="NZ_CP012600.1"/>
</dbReference>
<dbReference type="PIRSF" id="PIRSF012562">
    <property type="entry name" value="UCP012562"/>
    <property type="match status" value="1"/>
</dbReference>
<dbReference type="Pfam" id="PF07285">
    <property type="entry name" value="DUF1444"/>
    <property type="match status" value="1"/>
</dbReference>
<name>A0A0M4FRD0_9BACI</name>
<dbReference type="AlphaFoldDB" id="A0A0M4FRD0"/>
<sequence>MKMTSVKLSRLLKERLQSENLSFHFDRDKDTLRVEDTLSGKGITLDLPPIIAKWEQKKEQAIEEVLYYVREALSAMKGEGQEITGKESKVFPVIRSTSFPTQSSKGVPLVFDEHTAETRVYFALDLGNSYRLIDEQMLTKEGWTKNRIRETAAFNLRSLPTVVKEDTVAGNTFYFFRANDGYDASRILNEAIINEYEKKIEGEFALSVPHQDVLILADVKNEAGYDILGQMSMSFFASGTVPITALSFLYQDGKLEPVFIMAKSKPQNK</sequence>
<evidence type="ECO:0000256" key="1">
    <source>
        <dbReference type="HAMAP-Rule" id="MF_01548"/>
    </source>
</evidence>
<keyword evidence="3" id="KW-1185">Reference proteome</keyword>
<proteinExistence type="inferred from homology"/>
<organism evidence="2 3">
    <name type="scientific">Bacillus gobiensis</name>
    <dbReference type="NCBI Taxonomy" id="1441095"/>
    <lineage>
        <taxon>Bacteria</taxon>
        <taxon>Bacillati</taxon>
        <taxon>Bacillota</taxon>
        <taxon>Bacilli</taxon>
        <taxon>Bacillales</taxon>
        <taxon>Bacillaceae</taxon>
        <taxon>Bacillus</taxon>
    </lineage>
</organism>
<protein>
    <recommendedName>
        <fullName evidence="1">UPF0354 protein AM592_10860</fullName>
    </recommendedName>
</protein>
<dbReference type="STRING" id="1441095.AM592_10860"/>
<dbReference type="NCBIfam" id="NF010189">
    <property type="entry name" value="PRK13668.1"/>
    <property type="match status" value="1"/>
</dbReference>
<gene>
    <name evidence="2" type="ORF">AM592_10860</name>
</gene>
<reference evidence="2 3" key="2">
    <citation type="journal article" date="2016" name="Int. J. Syst. Evol. Microbiol.">
        <title>Bacillus gobiensis sp. nov., isolated from a soil sample.</title>
        <authorList>
            <person name="Liu B."/>
            <person name="Liu G.H."/>
            <person name="Cetin S."/>
            <person name="Schumann P."/>
            <person name="Pan Z.Z."/>
            <person name="Chen Q.Q."/>
        </authorList>
    </citation>
    <scope>NUCLEOTIDE SEQUENCE [LARGE SCALE GENOMIC DNA]</scope>
    <source>
        <strain evidence="2 3">FJAT-4402</strain>
    </source>
</reference>
<accession>A0A0M4FRD0</accession>
<evidence type="ECO:0000313" key="2">
    <source>
        <dbReference type="EMBL" id="ALC82048.1"/>
    </source>
</evidence>
<dbReference type="OrthoDB" id="154553at2"/>
<dbReference type="EMBL" id="CP012600">
    <property type="protein sequence ID" value="ALC82048.1"/>
    <property type="molecule type" value="Genomic_DNA"/>
</dbReference>
<dbReference type="Proteomes" id="UP000067625">
    <property type="component" value="Chromosome"/>
</dbReference>
<dbReference type="InterPro" id="IPR010838">
    <property type="entry name" value="DUF1444"/>
</dbReference>
<evidence type="ECO:0000313" key="3">
    <source>
        <dbReference type="Proteomes" id="UP000067625"/>
    </source>
</evidence>